<dbReference type="AlphaFoldDB" id="A0A2T2WJU5"/>
<dbReference type="GO" id="GO:0004065">
    <property type="term" value="F:arylsulfatase activity"/>
    <property type="evidence" value="ECO:0007669"/>
    <property type="project" value="TreeGrafter"/>
</dbReference>
<dbReference type="GO" id="GO:0046872">
    <property type="term" value="F:metal ion binding"/>
    <property type="evidence" value="ECO:0007669"/>
    <property type="project" value="UniProtKB-KW"/>
</dbReference>
<dbReference type="PANTHER" id="PTHR42693">
    <property type="entry name" value="ARYLSULFATASE FAMILY MEMBER"/>
    <property type="match status" value="1"/>
</dbReference>
<organism evidence="6 7">
    <name type="scientific">Sulfobacillus acidophilus</name>
    <dbReference type="NCBI Taxonomy" id="53633"/>
    <lineage>
        <taxon>Bacteria</taxon>
        <taxon>Bacillati</taxon>
        <taxon>Bacillota</taxon>
        <taxon>Clostridia</taxon>
        <taxon>Eubacteriales</taxon>
        <taxon>Clostridiales Family XVII. Incertae Sedis</taxon>
        <taxon>Sulfobacillus</taxon>
    </lineage>
</organism>
<dbReference type="Pfam" id="PF00884">
    <property type="entry name" value="Sulfatase"/>
    <property type="match status" value="1"/>
</dbReference>
<comment type="caution">
    <text evidence="6">The sequence shown here is derived from an EMBL/GenBank/DDBJ whole genome shotgun (WGS) entry which is preliminary data.</text>
</comment>
<gene>
    <name evidence="6" type="ORF">C7B45_06660</name>
</gene>
<dbReference type="InterPro" id="IPR017850">
    <property type="entry name" value="Alkaline_phosphatase_core_sf"/>
</dbReference>
<evidence type="ECO:0000259" key="5">
    <source>
        <dbReference type="Pfam" id="PF00884"/>
    </source>
</evidence>
<dbReference type="InterPro" id="IPR000917">
    <property type="entry name" value="Sulfatase_N"/>
</dbReference>
<comment type="similarity">
    <text evidence="1">Belongs to the sulfatase family.</text>
</comment>
<keyword evidence="2" id="KW-0479">Metal-binding</keyword>
<dbReference type="SUPFAM" id="SSF53649">
    <property type="entry name" value="Alkaline phosphatase-like"/>
    <property type="match status" value="1"/>
</dbReference>
<evidence type="ECO:0000313" key="6">
    <source>
        <dbReference type="EMBL" id="PSR22496.1"/>
    </source>
</evidence>
<feature type="domain" description="Sulfatase N-terminal" evidence="5">
    <location>
        <begin position="32"/>
        <end position="440"/>
    </location>
</feature>
<dbReference type="CDD" id="cd16025">
    <property type="entry name" value="PAS_like"/>
    <property type="match status" value="1"/>
</dbReference>
<dbReference type="PANTHER" id="PTHR42693:SF33">
    <property type="entry name" value="ARYLSULFATASE"/>
    <property type="match status" value="1"/>
</dbReference>
<dbReference type="Proteomes" id="UP000241848">
    <property type="component" value="Unassembled WGS sequence"/>
</dbReference>
<dbReference type="PROSITE" id="PS00523">
    <property type="entry name" value="SULFATASE_1"/>
    <property type="match status" value="1"/>
</dbReference>
<evidence type="ECO:0000313" key="7">
    <source>
        <dbReference type="Proteomes" id="UP000241848"/>
    </source>
</evidence>
<evidence type="ECO:0000256" key="1">
    <source>
        <dbReference type="ARBA" id="ARBA00008779"/>
    </source>
</evidence>
<accession>A0A2T2WJU5</accession>
<dbReference type="Gene3D" id="3.40.720.10">
    <property type="entry name" value="Alkaline Phosphatase, subunit A"/>
    <property type="match status" value="1"/>
</dbReference>
<evidence type="ECO:0000256" key="4">
    <source>
        <dbReference type="ARBA" id="ARBA00022837"/>
    </source>
</evidence>
<name>A0A2T2WJU5_9FIRM</name>
<dbReference type="InterPro" id="IPR024607">
    <property type="entry name" value="Sulfatase_CS"/>
</dbReference>
<keyword evidence="3" id="KW-0378">Hydrolase</keyword>
<reference evidence="6 7" key="1">
    <citation type="journal article" date="2014" name="BMC Genomics">
        <title>Comparison of environmental and isolate Sulfobacillus genomes reveals diverse carbon, sulfur, nitrogen, and hydrogen metabolisms.</title>
        <authorList>
            <person name="Justice N.B."/>
            <person name="Norman A."/>
            <person name="Brown C.T."/>
            <person name="Singh A."/>
            <person name="Thomas B.C."/>
            <person name="Banfield J.F."/>
        </authorList>
    </citation>
    <scope>NUCLEOTIDE SEQUENCE [LARGE SCALE GENOMIC DNA]</scope>
    <source>
        <strain evidence="6">AMDSBA3</strain>
    </source>
</reference>
<protein>
    <submittedName>
        <fullName evidence="6">Arylsulfatase</fullName>
    </submittedName>
</protein>
<dbReference type="Gene3D" id="3.30.1120.10">
    <property type="match status" value="1"/>
</dbReference>
<dbReference type="InterPro" id="IPR050738">
    <property type="entry name" value="Sulfatase"/>
</dbReference>
<sequence length="735" mass="82311">MNETFGGIVQETVSTSIPWWPAAKPNADGDAPNILIIILDDTGWSDFGCFGSEIATPAIDRLAARGLQYTEFHVTPLCSPTRACLLTGRNHHAVGMRFLSDVDTGFPNSRGAVATNVDTLPRLLSDLGYACYLVGKWHLTPRHEITPAGPFTHWPLSRGFHKFYGFLDGCTDQYCPELYQDNQPITPRRDANYHLSQDLADHAISYITDHITYRERTPFFLQLAFGAQHAPIQVPAPYIERYLDVFRVGWDQIRQNRLTRQKEWGLVPPETELAARNPGVPAWDSLSEDERTLAVHLQAAYAGFLEHTDAQIGRVLDTLDRLHLTDNTVIMLFSDNGASREGGQQGTVNVNSVYSGIVRNIQDELADLPQLAGPAGPSHYPEGWAMASNTPFRRYKQFVDLGGVRSPLIVSWPRGIPQSGQSRAQFAHVIDLAPTLLEIAQGKEPDADRFDGKSLKRTFASPQAPSPRDLQYFETLGHRAIRYQKWRAVTEHQTGRDYADDVWRLYDVSKDFSECRDLAAHYPQLLQQLQELWWQEARRFQVLPLDDRPLAALLEFRSPQGLLTRDRLTFYPGQSHIPFATGLTGIDRSMRVTAHLHWSGSVSAGVIVASGTTEGGYWLGIEQGRVVFKYRMLAAQLTLQARTALSLQDHDVGWAVRRQPDGTAQIQLHCDGELMDQGWVALTARHLSFWGLDIGTSGTNWEAEPLPAGTVVSVTYEFFDPVSCHAMAQSMLNRQ</sequence>
<evidence type="ECO:0000256" key="2">
    <source>
        <dbReference type="ARBA" id="ARBA00022723"/>
    </source>
</evidence>
<dbReference type="EMBL" id="PXYV01000016">
    <property type="protein sequence ID" value="PSR22496.1"/>
    <property type="molecule type" value="Genomic_DNA"/>
</dbReference>
<proteinExistence type="inferred from homology"/>
<evidence type="ECO:0000256" key="3">
    <source>
        <dbReference type="ARBA" id="ARBA00022801"/>
    </source>
</evidence>
<keyword evidence="4" id="KW-0106">Calcium</keyword>